<name>A0ABT9T884_9GAMM</name>
<accession>A0ABT9T884</accession>
<keyword evidence="2" id="KW-1185">Reference proteome</keyword>
<sequence length="138" mass="15307">MKRIIALTAALAISGCHMSTNHIRQKGIKTPDASEIKSQCESQTPQQTQERETQLWLCQAVTAIQYRFFDADNYRGKTCDVRIRQPEGEPPVSINVQGGDPALCAAAIKAIKQAADAHTFPMRPAFMKDEIPIHFAPQ</sequence>
<reference evidence="1 2" key="1">
    <citation type="submission" date="2023-07" db="EMBL/GenBank/DDBJ databases">
        <title>Sorghum-associated microbial communities from plants grown in Nebraska, USA.</title>
        <authorList>
            <person name="Schachtman D."/>
        </authorList>
    </citation>
    <scope>NUCLEOTIDE SEQUENCE [LARGE SCALE GENOMIC DNA]</scope>
    <source>
        <strain evidence="1 2">CC49</strain>
    </source>
</reference>
<dbReference type="RefSeq" id="WP_140417617.1">
    <property type="nucleotide sequence ID" value="NZ_JAUSSJ010000002.1"/>
</dbReference>
<dbReference type="InterPro" id="IPR014161">
    <property type="entry name" value="Tol-Pal_TolA"/>
</dbReference>
<gene>
    <name evidence="1" type="ORF">J2X94_001834</name>
</gene>
<dbReference type="EMBL" id="JAUSSJ010000002">
    <property type="protein sequence ID" value="MDQ0019680.1"/>
    <property type="molecule type" value="Genomic_DNA"/>
</dbReference>
<dbReference type="Proteomes" id="UP001244623">
    <property type="component" value="Unassembled WGS sequence"/>
</dbReference>
<dbReference type="GeneID" id="66827796"/>
<proteinExistence type="predicted"/>
<evidence type="ECO:0000313" key="2">
    <source>
        <dbReference type="Proteomes" id="UP001244623"/>
    </source>
</evidence>
<dbReference type="Pfam" id="PF06519">
    <property type="entry name" value="TolA"/>
    <property type="match status" value="1"/>
</dbReference>
<evidence type="ECO:0000313" key="1">
    <source>
        <dbReference type="EMBL" id="MDQ0019680.1"/>
    </source>
</evidence>
<dbReference type="Gene3D" id="3.30.1150.10">
    <property type="match status" value="1"/>
</dbReference>
<comment type="caution">
    <text evidence="1">The sequence shown here is derived from an EMBL/GenBank/DDBJ whole genome shotgun (WGS) entry which is preliminary data.</text>
</comment>
<dbReference type="SUPFAM" id="SSF74653">
    <property type="entry name" value="TolA/TonB C-terminal domain"/>
    <property type="match status" value="1"/>
</dbReference>
<organism evidence="1 2">
    <name type="scientific">[Curtobacterium] plantarum</name>
    <dbReference type="NCBI Taxonomy" id="221276"/>
    <lineage>
        <taxon>Bacteria</taxon>
        <taxon>Pseudomonadati</taxon>
        <taxon>Pseudomonadota</taxon>
        <taxon>Gammaproteobacteria</taxon>
        <taxon>Enterobacterales</taxon>
        <taxon>Erwiniaceae</taxon>
        <taxon>Pantoea</taxon>
    </lineage>
</organism>
<dbReference type="PROSITE" id="PS51257">
    <property type="entry name" value="PROKAR_LIPOPROTEIN"/>
    <property type="match status" value="1"/>
</dbReference>
<protein>
    <submittedName>
        <fullName evidence="1">Membrane protein involved in colicin uptake</fullName>
    </submittedName>
</protein>